<dbReference type="InterPro" id="IPR012337">
    <property type="entry name" value="RNaseH-like_sf"/>
</dbReference>
<dbReference type="EMBL" id="BAABME010006773">
    <property type="protein sequence ID" value="GAA0169266.1"/>
    <property type="molecule type" value="Genomic_DNA"/>
</dbReference>
<accession>A0AAV3R222</accession>
<name>A0AAV3R222_LITER</name>
<dbReference type="PANTHER" id="PTHR48475">
    <property type="entry name" value="RIBONUCLEASE H"/>
    <property type="match status" value="1"/>
</dbReference>
<dbReference type="Pfam" id="PF13456">
    <property type="entry name" value="RVT_3"/>
    <property type="match status" value="1"/>
</dbReference>
<dbReference type="GO" id="GO:0003676">
    <property type="term" value="F:nucleic acid binding"/>
    <property type="evidence" value="ECO:0007669"/>
    <property type="project" value="InterPro"/>
</dbReference>
<dbReference type="PANTHER" id="PTHR48475:SF1">
    <property type="entry name" value="RNASE H TYPE-1 DOMAIN-CONTAINING PROTEIN"/>
    <property type="match status" value="1"/>
</dbReference>
<reference evidence="2 3" key="1">
    <citation type="submission" date="2024-01" db="EMBL/GenBank/DDBJ databases">
        <title>The complete chloroplast genome sequence of Lithospermum erythrorhizon: insights into the phylogenetic relationship among Boraginaceae species and the maternal lineages of purple gromwells.</title>
        <authorList>
            <person name="Okada T."/>
            <person name="Watanabe K."/>
        </authorList>
    </citation>
    <scope>NUCLEOTIDE SEQUENCE [LARGE SCALE GENOMIC DNA]</scope>
</reference>
<organism evidence="2 3">
    <name type="scientific">Lithospermum erythrorhizon</name>
    <name type="common">Purple gromwell</name>
    <name type="synonym">Lithospermum officinale var. erythrorhizon</name>
    <dbReference type="NCBI Taxonomy" id="34254"/>
    <lineage>
        <taxon>Eukaryota</taxon>
        <taxon>Viridiplantae</taxon>
        <taxon>Streptophyta</taxon>
        <taxon>Embryophyta</taxon>
        <taxon>Tracheophyta</taxon>
        <taxon>Spermatophyta</taxon>
        <taxon>Magnoliopsida</taxon>
        <taxon>eudicotyledons</taxon>
        <taxon>Gunneridae</taxon>
        <taxon>Pentapetalae</taxon>
        <taxon>asterids</taxon>
        <taxon>lamiids</taxon>
        <taxon>Boraginales</taxon>
        <taxon>Boraginaceae</taxon>
        <taxon>Boraginoideae</taxon>
        <taxon>Lithospermeae</taxon>
        <taxon>Lithospermum</taxon>
    </lineage>
</organism>
<proteinExistence type="predicted"/>
<dbReference type="Gene3D" id="3.30.420.10">
    <property type="entry name" value="Ribonuclease H-like superfamily/Ribonuclease H"/>
    <property type="match status" value="1"/>
</dbReference>
<gene>
    <name evidence="2" type="ORF">LIER_23790</name>
</gene>
<dbReference type="GO" id="GO:0004523">
    <property type="term" value="F:RNA-DNA hybrid ribonuclease activity"/>
    <property type="evidence" value="ECO:0007669"/>
    <property type="project" value="InterPro"/>
</dbReference>
<evidence type="ECO:0000259" key="1">
    <source>
        <dbReference type="Pfam" id="PF13456"/>
    </source>
</evidence>
<dbReference type="InterPro" id="IPR002156">
    <property type="entry name" value="RNaseH_domain"/>
</dbReference>
<comment type="caution">
    <text evidence="2">The sequence shown here is derived from an EMBL/GenBank/DDBJ whole genome shotgun (WGS) entry which is preliminary data.</text>
</comment>
<protein>
    <recommendedName>
        <fullName evidence="1">RNase H type-1 domain-containing protein</fullName>
    </recommendedName>
</protein>
<sequence length="225" mass="25745">MEREQRACKRRGQGAKTNILYKFVIALVISARKLKAYFEAHPIVVVIEQPLKRILCNPAQKGRLTKWAIELSELEITFVPKTGLKAQALADFIIECTTKDPQKDQEYVPGLPERPRWILYVNGTSNPKGSEARILIQGPKGLQFEYSLRFLFKTMNNETEYEAIVTRLLLAQSLSITRMMVRGDSKLVIEQIRGDCGIKSESLQKYHTKATSLTTRFDKSIFEHI</sequence>
<feature type="domain" description="RNase H type-1" evidence="1">
    <location>
        <begin position="125"/>
        <end position="225"/>
    </location>
</feature>
<keyword evidence="3" id="KW-1185">Reference proteome</keyword>
<dbReference type="Proteomes" id="UP001454036">
    <property type="component" value="Unassembled WGS sequence"/>
</dbReference>
<evidence type="ECO:0000313" key="3">
    <source>
        <dbReference type="Proteomes" id="UP001454036"/>
    </source>
</evidence>
<evidence type="ECO:0000313" key="2">
    <source>
        <dbReference type="EMBL" id="GAA0169266.1"/>
    </source>
</evidence>
<dbReference type="AlphaFoldDB" id="A0AAV3R222"/>
<dbReference type="CDD" id="cd09279">
    <property type="entry name" value="RNase_HI_like"/>
    <property type="match status" value="1"/>
</dbReference>
<dbReference type="SUPFAM" id="SSF53098">
    <property type="entry name" value="Ribonuclease H-like"/>
    <property type="match status" value="1"/>
</dbReference>
<dbReference type="InterPro" id="IPR036397">
    <property type="entry name" value="RNaseH_sf"/>
</dbReference>